<dbReference type="PANTHER" id="PTHR12934:SF11">
    <property type="entry name" value="LARGE RIBOSOMAL SUBUNIT PROTEIN UL15M"/>
    <property type="match status" value="1"/>
</dbReference>
<accession>A0ABQ7GYN8</accession>
<feature type="compositionally biased region" description="Basic residues" evidence="5">
    <location>
        <begin position="233"/>
        <end position="249"/>
    </location>
</feature>
<dbReference type="EMBL" id="MU069535">
    <property type="protein sequence ID" value="KAF5839710.1"/>
    <property type="molecule type" value="Genomic_DNA"/>
</dbReference>
<feature type="domain" description="Large ribosomal subunit protein uL15/eL18" evidence="6">
    <location>
        <begin position="116"/>
        <end position="189"/>
    </location>
</feature>
<dbReference type="Proteomes" id="UP000815325">
    <property type="component" value="Unassembled WGS sequence"/>
</dbReference>
<comment type="caution">
    <text evidence="7">The sequence shown here is derived from an EMBL/GenBank/DDBJ whole genome shotgun (WGS) entry which is preliminary data.</text>
</comment>
<dbReference type="Pfam" id="PF00828">
    <property type="entry name" value="Ribosomal_L27A"/>
    <property type="match status" value="1"/>
</dbReference>
<evidence type="ECO:0000256" key="4">
    <source>
        <dbReference type="RuleBase" id="RU003888"/>
    </source>
</evidence>
<evidence type="ECO:0000313" key="7">
    <source>
        <dbReference type="EMBL" id="KAF5839710.1"/>
    </source>
</evidence>
<dbReference type="InterPro" id="IPR030878">
    <property type="entry name" value="Ribosomal_uL15"/>
</dbReference>
<dbReference type="NCBIfam" id="TIGR01071">
    <property type="entry name" value="rplO_bact"/>
    <property type="match status" value="1"/>
</dbReference>
<dbReference type="InterPro" id="IPR036227">
    <property type="entry name" value="Ribosomal_uL15/eL18_sf"/>
</dbReference>
<evidence type="ECO:0000256" key="3">
    <source>
        <dbReference type="ARBA" id="ARBA00023274"/>
    </source>
</evidence>
<evidence type="ECO:0000313" key="8">
    <source>
        <dbReference type="Proteomes" id="UP000815325"/>
    </source>
</evidence>
<keyword evidence="3 4" id="KW-0687">Ribonucleoprotein</keyword>
<feature type="region of interest" description="Disordered" evidence="5">
    <location>
        <begin position="222"/>
        <end position="249"/>
    </location>
</feature>
<dbReference type="InterPro" id="IPR021131">
    <property type="entry name" value="Ribosomal_uL15/eL18"/>
</dbReference>
<dbReference type="HAMAP" id="MF_01341">
    <property type="entry name" value="Ribosomal_uL15"/>
    <property type="match status" value="1"/>
</dbReference>
<protein>
    <submittedName>
        <fullName evidence="7">Plastid/chloroplast ribosomal protein L15</fullName>
    </submittedName>
</protein>
<evidence type="ECO:0000256" key="2">
    <source>
        <dbReference type="ARBA" id="ARBA00022980"/>
    </source>
</evidence>
<evidence type="ECO:0000256" key="5">
    <source>
        <dbReference type="SAM" id="MobiDB-lite"/>
    </source>
</evidence>
<dbReference type="PROSITE" id="PS00475">
    <property type="entry name" value="RIBOSOMAL_L15"/>
    <property type="match status" value="1"/>
</dbReference>
<proteinExistence type="inferred from homology"/>
<sequence length="249" mass="26589">MNTLAWGRCPGLAKACAPLHRAAVSRAPVVQVNAERLHLGNLSPSPGSTRREARKGRGYSAGQGGTCGFGNRGQKARSGPGTRTGFEGGQMPLYRRLPKLKGICGGMGAGQPDFVVLNLDKLEGRFEPGEEVTMEKLKEKGFVRASGRRRNLPLKVLGDGELKTGLSIKAGAFSASAKAKIEAAGGQAEVVAPRRKWTRAGHKKHVEALKAAGKDYAVEKRKRRAEACQRKGLVNKKRSQDKKGKAAAK</sequence>
<dbReference type="GO" id="GO:0005840">
    <property type="term" value="C:ribosome"/>
    <property type="evidence" value="ECO:0007669"/>
    <property type="project" value="UniProtKB-KW"/>
</dbReference>
<dbReference type="InterPro" id="IPR005749">
    <property type="entry name" value="Ribosomal_uL15_bac-type"/>
</dbReference>
<comment type="similarity">
    <text evidence="1 4">Belongs to the universal ribosomal protein uL15 family.</text>
</comment>
<keyword evidence="8" id="KW-1185">Reference proteome</keyword>
<keyword evidence="2 4" id="KW-0689">Ribosomal protein</keyword>
<organism evidence="7 8">
    <name type="scientific">Dunaliella salina</name>
    <name type="common">Green alga</name>
    <name type="synonym">Protococcus salinus</name>
    <dbReference type="NCBI Taxonomy" id="3046"/>
    <lineage>
        <taxon>Eukaryota</taxon>
        <taxon>Viridiplantae</taxon>
        <taxon>Chlorophyta</taxon>
        <taxon>core chlorophytes</taxon>
        <taxon>Chlorophyceae</taxon>
        <taxon>CS clade</taxon>
        <taxon>Chlamydomonadales</taxon>
        <taxon>Dunaliellaceae</taxon>
        <taxon>Dunaliella</taxon>
    </lineage>
</organism>
<dbReference type="Gene3D" id="3.100.10.10">
    <property type="match status" value="1"/>
</dbReference>
<dbReference type="PANTHER" id="PTHR12934">
    <property type="entry name" value="50S RIBOSOMAL PROTEIN L15"/>
    <property type="match status" value="1"/>
</dbReference>
<evidence type="ECO:0000256" key="1">
    <source>
        <dbReference type="ARBA" id="ARBA00007320"/>
    </source>
</evidence>
<reference evidence="7" key="1">
    <citation type="submission" date="2017-08" db="EMBL/GenBank/DDBJ databases">
        <authorList>
            <person name="Polle J.E."/>
            <person name="Barry K."/>
            <person name="Cushman J."/>
            <person name="Schmutz J."/>
            <person name="Tran D."/>
            <person name="Hathwaick L.T."/>
            <person name="Yim W.C."/>
            <person name="Jenkins J."/>
            <person name="Mckie-Krisberg Z.M."/>
            <person name="Prochnik S."/>
            <person name="Lindquist E."/>
            <person name="Dockter R.B."/>
            <person name="Adam C."/>
            <person name="Molina H."/>
            <person name="Bunkerborg J."/>
            <person name="Jin E."/>
            <person name="Buchheim M."/>
            <person name="Magnuson J."/>
        </authorList>
    </citation>
    <scope>NUCLEOTIDE SEQUENCE</scope>
    <source>
        <strain evidence="7">CCAP 19/18</strain>
    </source>
</reference>
<feature type="compositionally biased region" description="Gly residues" evidence="5">
    <location>
        <begin position="59"/>
        <end position="71"/>
    </location>
</feature>
<evidence type="ECO:0000259" key="6">
    <source>
        <dbReference type="Pfam" id="PF00828"/>
    </source>
</evidence>
<dbReference type="SUPFAM" id="SSF52080">
    <property type="entry name" value="Ribosomal proteins L15p and L18e"/>
    <property type="match status" value="1"/>
</dbReference>
<dbReference type="InterPro" id="IPR001196">
    <property type="entry name" value="Ribosomal_uL15_CS"/>
</dbReference>
<feature type="region of interest" description="Disordered" evidence="5">
    <location>
        <begin position="39"/>
        <end position="90"/>
    </location>
</feature>
<gene>
    <name evidence="7" type="ORF">DUNSADRAFT_139</name>
</gene>
<name>A0ABQ7GYN8_DUNSA</name>